<sequence>MFMMNYPRFLGPDSRNIIESLKPHLDQLKDQESIPFSVVTPFYHLSSARGEPNTSFRRSSCSSFLNPTCTGTNQFAGFCTNRENFNRSPEARAAASEWHGTQIGHQFSNLLELHFGASSVSQRGTVGSVAFPVPGPWTLALQACHAYRNEKVASPGSALTTLKQLDGIRKERQSPMATEICKPDLSAGPLLLAARGLQVNLLLHDRDHKSADTKNTKWRIRGSFTPAFTCASPGLADRVHCDNILP</sequence>
<accession>A0A6A5K4A1</accession>
<reference evidence="1" key="1">
    <citation type="submission" date="2020-01" db="EMBL/GenBank/DDBJ databases">
        <authorList>
            <consortium name="DOE Joint Genome Institute"/>
            <person name="Haridas S."/>
            <person name="Albert R."/>
            <person name="Binder M."/>
            <person name="Bloem J."/>
            <person name="Labutti K."/>
            <person name="Salamov A."/>
            <person name="Andreopoulos B."/>
            <person name="Baker S.E."/>
            <person name="Barry K."/>
            <person name="Bills G."/>
            <person name="Bluhm B.H."/>
            <person name="Cannon C."/>
            <person name="Castanera R."/>
            <person name="Culley D.E."/>
            <person name="Daum C."/>
            <person name="Ezra D."/>
            <person name="Gonzalez J.B."/>
            <person name="Henrissat B."/>
            <person name="Kuo A."/>
            <person name="Liang C."/>
            <person name="Lipzen A."/>
            <person name="Lutzoni F."/>
            <person name="Magnuson J."/>
            <person name="Mondo S."/>
            <person name="Nolan M."/>
            <person name="Ohm R."/>
            <person name="Pangilinan J."/>
            <person name="Park H.-J."/>
            <person name="Ramirez L."/>
            <person name="Alfaro M."/>
            <person name="Sun H."/>
            <person name="Tritt A."/>
            <person name="Yoshinaga Y."/>
            <person name="Zwiers L.-H."/>
            <person name="Turgeon B.G."/>
            <person name="Goodwin S.B."/>
            <person name="Spatafora J.W."/>
            <person name="Crous P.W."/>
            <person name="Grigoriev I.V."/>
        </authorList>
    </citation>
    <scope>NUCLEOTIDE SEQUENCE</scope>
    <source>
        <strain evidence="1">P77</strain>
    </source>
</reference>
<keyword evidence="2" id="KW-1185">Reference proteome</keyword>
<protein>
    <submittedName>
        <fullName evidence="1">Uncharacterized protein</fullName>
    </submittedName>
</protein>
<dbReference type="Proteomes" id="UP000800040">
    <property type="component" value="Unassembled WGS sequence"/>
</dbReference>
<dbReference type="EMBL" id="ML975337">
    <property type="protein sequence ID" value="KAF1832505.1"/>
    <property type="molecule type" value="Genomic_DNA"/>
</dbReference>
<dbReference type="AlphaFoldDB" id="A0A6A5K4A1"/>
<organism evidence="1 2">
    <name type="scientific">Decorospora gaudefroyi</name>
    <dbReference type="NCBI Taxonomy" id="184978"/>
    <lineage>
        <taxon>Eukaryota</taxon>
        <taxon>Fungi</taxon>
        <taxon>Dikarya</taxon>
        <taxon>Ascomycota</taxon>
        <taxon>Pezizomycotina</taxon>
        <taxon>Dothideomycetes</taxon>
        <taxon>Pleosporomycetidae</taxon>
        <taxon>Pleosporales</taxon>
        <taxon>Pleosporineae</taxon>
        <taxon>Pleosporaceae</taxon>
        <taxon>Decorospora</taxon>
    </lineage>
</organism>
<gene>
    <name evidence="1" type="ORF">BDW02DRAFT_581180</name>
</gene>
<evidence type="ECO:0000313" key="2">
    <source>
        <dbReference type="Proteomes" id="UP000800040"/>
    </source>
</evidence>
<evidence type="ECO:0000313" key="1">
    <source>
        <dbReference type="EMBL" id="KAF1832505.1"/>
    </source>
</evidence>
<proteinExistence type="predicted"/>
<name>A0A6A5K4A1_9PLEO</name>